<dbReference type="AlphaFoldDB" id="A0AAD7BJ55"/>
<evidence type="ECO:0000313" key="2">
    <source>
        <dbReference type="EMBL" id="KAJ7622550.1"/>
    </source>
</evidence>
<sequence>MATETGAGSKHTPADREYLDSLSARLLMEFRNYVFSPTYIALNAAKFLDHEWVDRELLPEPRVASVPRASANVKMRALHEGGREVFELLSASEPEADDSDLEVLEALQHTSRSSSTIPLPDPKQFLDDNSDSAEPDARSESSDEENGSDLIKSDTVWLDDGTSLARIGPFRPTRKMTVARMEYRQGPAAIYPILRTPTGIVVDLSDQMYWFRDPTTKELYTLNTIIMNADNDSWDWSGGGINQTAIVTFAPGEKAVECRRIRYKCVGAHACDRLDKALRSVIRFELDSAPRDAIIAAQQETRRREGNSPEERTVLFIKIVRNAKCDAVDSSGNKCRGGPIMKPKPQASRGHQYFVGCSGWTTKFRQGHRTHSIPDNVDENIVANALAGLPLSDDPTHAHIVNGMQVQGQIQNYPCPATRSIYVPKDLSVRKVLIVHNDTGHNHPMPALTKLSFGLKDTYRGCIKSYGVLGATVAKIDNDPVRICSPLHNKRVKRDILHAEKIEKYPNGLGIDAIRLMYHAEKLTKPLPERYIHSYIETNKGEIIILTFVPYLLKLLDDPGVTSFDGDTTYKGIESKLNEWELSLFAKVVQRDFFEILFDELQRIKREVTGKPLPFKRFVPDGNLLVTNVDMDAAQVMGLCRSALKFSDPEYSGIPRDTPPEQLAPEFIKNFVYIDSKGSLDAFSSFVYGLGVKKIADWWRHKVQHSWIIPCLIKSQSKLPANVWDATPSTTNTNEAQHHWTNSLTGIKLTPVEALE</sequence>
<proteinExistence type="predicted"/>
<keyword evidence="3" id="KW-1185">Reference proteome</keyword>
<feature type="region of interest" description="Disordered" evidence="1">
    <location>
        <begin position="109"/>
        <end position="153"/>
    </location>
</feature>
<name>A0AAD7BJ55_MYCRO</name>
<organism evidence="2 3">
    <name type="scientific">Mycena rosella</name>
    <name type="common">Pink bonnet</name>
    <name type="synonym">Agaricus rosellus</name>
    <dbReference type="NCBI Taxonomy" id="1033263"/>
    <lineage>
        <taxon>Eukaryota</taxon>
        <taxon>Fungi</taxon>
        <taxon>Dikarya</taxon>
        <taxon>Basidiomycota</taxon>
        <taxon>Agaricomycotina</taxon>
        <taxon>Agaricomycetes</taxon>
        <taxon>Agaricomycetidae</taxon>
        <taxon>Agaricales</taxon>
        <taxon>Marasmiineae</taxon>
        <taxon>Mycenaceae</taxon>
        <taxon>Mycena</taxon>
    </lineage>
</organism>
<protein>
    <submittedName>
        <fullName evidence="2">Uncharacterized protein</fullName>
    </submittedName>
</protein>
<gene>
    <name evidence="2" type="ORF">B0H17DRAFT_1151676</name>
</gene>
<reference evidence="2" key="1">
    <citation type="submission" date="2023-03" db="EMBL/GenBank/DDBJ databases">
        <title>Massive genome expansion in bonnet fungi (Mycena s.s.) driven by repeated elements and novel gene families across ecological guilds.</title>
        <authorList>
            <consortium name="Lawrence Berkeley National Laboratory"/>
            <person name="Harder C.B."/>
            <person name="Miyauchi S."/>
            <person name="Viragh M."/>
            <person name="Kuo A."/>
            <person name="Thoen E."/>
            <person name="Andreopoulos B."/>
            <person name="Lu D."/>
            <person name="Skrede I."/>
            <person name="Drula E."/>
            <person name="Henrissat B."/>
            <person name="Morin E."/>
            <person name="Kohler A."/>
            <person name="Barry K."/>
            <person name="LaButti K."/>
            <person name="Morin E."/>
            <person name="Salamov A."/>
            <person name="Lipzen A."/>
            <person name="Mereny Z."/>
            <person name="Hegedus B."/>
            <person name="Baldrian P."/>
            <person name="Stursova M."/>
            <person name="Weitz H."/>
            <person name="Taylor A."/>
            <person name="Grigoriev I.V."/>
            <person name="Nagy L.G."/>
            <person name="Martin F."/>
            <person name="Kauserud H."/>
        </authorList>
    </citation>
    <scope>NUCLEOTIDE SEQUENCE</scope>
    <source>
        <strain evidence="2">CBHHK067</strain>
    </source>
</reference>
<dbReference type="Proteomes" id="UP001221757">
    <property type="component" value="Unassembled WGS sequence"/>
</dbReference>
<dbReference type="EMBL" id="JARKIE010000656">
    <property type="protein sequence ID" value="KAJ7622550.1"/>
    <property type="molecule type" value="Genomic_DNA"/>
</dbReference>
<evidence type="ECO:0000313" key="3">
    <source>
        <dbReference type="Proteomes" id="UP001221757"/>
    </source>
</evidence>
<evidence type="ECO:0000256" key="1">
    <source>
        <dbReference type="SAM" id="MobiDB-lite"/>
    </source>
</evidence>
<comment type="caution">
    <text evidence="2">The sequence shown here is derived from an EMBL/GenBank/DDBJ whole genome shotgun (WGS) entry which is preliminary data.</text>
</comment>
<accession>A0AAD7BJ55</accession>
<feature type="non-terminal residue" evidence="2">
    <location>
        <position position="756"/>
    </location>
</feature>